<dbReference type="AlphaFoldDB" id="A0A6N2K930"/>
<organism evidence="2">
    <name type="scientific">Salix viminalis</name>
    <name type="common">Common osier</name>
    <name type="synonym">Basket willow</name>
    <dbReference type="NCBI Taxonomy" id="40686"/>
    <lineage>
        <taxon>Eukaryota</taxon>
        <taxon>Viridiplantae</taxon>
        <taxon>Streptophyta</taxon>
        <taxon>Embryophyta</taxon>
        <taxon>Tracheophyta</taxon>
        <taxon>Spermatophyta</taxon>
        <taxon>Magnoliopsida</taxon>
        <taxon>eudicotyledons</taxon>
        <taxon>Gunneridae</taxon>
        <taxon>Pentapetalae</taxon>
        <taxon>rosids</taxon>
        <taxon>fabids</taxon>
        <taxon>Malpighiales</taxon>
        <taxon>Salicaceae</taxon>
        <taxon>Saliceae</taxon>
        <taxon>Salix</taxon>
    </lineage>
</organism>
<evidence type="ECO:0000256" key="1">
    <source>
        <dbReference type="SAM" id="Coils"/>
    </source>
</evidence>
<evidence type="ECO:0000313" key="2">
    <source>
        <dbReference type="EMBL" id="VFU24901.1"/>
    </source>
</evidence>
<accession>A0A6N2K930</accession>
<dbReference type="Pfam" id="PF15346">
    <property type="entry name" value="ARGLU"/>
    <property type="match status" value="1"/>
</dbReference>
<dbReference type="GO" id="GO:0005654">
    <property type="term" value="C:nucleoplasm"/>
    <property type="evidence" value="ECO:0007669"/>
    <property type="project" value="TreeGrafter"/>
</dbReference>
<name>A0A6N2K930_SALVM</name>
<dbReference type="PANTHER" id="PTHR31711">
    <property type="entry name" value="ARGININE AND GLUTAMATE-RICH PROTEIN 1"/>
    <property type="match status" value="1"/>
</dbReference>
<reference evidence="2" key="1">
    <citation type="submission" date="2019-03" db="EMBL/GenBank/DDBJ databases">
        <authorList>
            <person name="Mank J."/>
            <person name="Almeida P."/>
        </authorList>
    </citation>
    <scope>NUCLEOTIDE SEQUENCE</scope>
    <source>
        <strain evidence="2">78183</strain>
    </source>
</reference>
<dbReference type="PANTHER" id="PTHR31711:SF2">
    <property type="entry name" value="ARGININE_GLUTAMATE-RICH 1 PROTEIN"/>
    <property type="match status" value="1"/>
</dbReference>
<gene>
    <name evidence="2" type="ORF">SVIM_LOCUS51598</name>
</gene>
<dbReference type="GO" id="GO:0005739">
    <property type="term" value="C:mitochondrion"/>
    <property type="evidence" value="ECO:0007669"/>
    <property type="project" value="TreeGrafter"/>
</dbReference>
<protein>
    <recommendedName>
        <fullName evidence="3">Trichohyalin-plectin-homology domain-containing protein</fullName>
    </recommendedName>
</protein>
<evidence type="ECO:0008006" key="3">
    <source>
        <dbReference type="Google" id="ProtNLM"/>
    </source>
</evidence>
<sequence>MFHQRLIIIDCIISSIFSHGDLSPFGSCHGNLQFTYESFLMLNEITLTVIAIRRQLEADLNLLEEETTRRLEESIRKNVEEKLNSEEVQSEIERRIKEGQKKLFDNVVAQLHKEKEAALAEERRKEAQARKEREELDMMLKENSRRVEESQRREALEQQKKDEERFCELELIKRQKEEVAWRKKLEVEEDHANQKNLLAILCTVLMKSDCMRIEYEVSSLKLLPLAPTSNVSSYKKLVK</sequence>
<feature type="coiled-coil region" evidence="1">
    <location>
        <begin position="108"/>
        <end position="153"/>
    </location>
</feature>
<dbReference type="InterPro" id="IPR033371">
    <property type="entry name" value="ARGLU1"/>
</dbReference>
<proteinExistence type="predicted"/>
<dbReference type="GO" id="GO:0045296">
    <property type="term" value="F:cadherin binding"/>
    <property type="evidence" value="ECO:0007669"/>
    <property type="project" value="TreeGrafter"/>
</dbReference>
<dbReference type="EMBL" id="CAADRP010000213">
    <property type="protein sequence ID" value="VFU24901.1"/>
    <property type="molecule type" value="Genomic_DNA"/>
</dbReference>
<keyword evidence="1" id="KW-0175">Coiled coil</keyword>